<dbReference type="InterPro" id="IPR007922">
    <property type="entry name" value="DciA-like"/>
</dbReference>
<dbReference type="Pfam" id="PF05258">
    <property type="entry name" value="DciA"/>
    <property type="match status" value="1"/>
</dbReference>
<evidence type="ECO:0000313" key="1">
    <source>
        <dbReference type="EMBL" id="BCR03936.1"/>
    </source>
</evidence>
<proteinExistence type="predicted"/>
<dbReference type="EMBL" id="AP024355">
    <property type="protein sequence ID" value="BCR03936.1"/>
    <property type="molecule type" value="Genomic_DNA"/>
</dbReference>
<dbReference type="Proteomes" id="UP001319827">
    <property type="component" value="Chromosome"/>
</dbReference>
<protein>
    <recommendedName>
        <fullName evidence="3">DUF721 domain-containing protein</fullName>
    </recommendedName>
</protein>
<dbReference type="PANTHER" id="PTHR36456:SF1">
    <property type="entry name" value="UPF0232 PROTEIN SCO3875"/>
    <property type="match status" value="1"/>
</dbReference>
<reference evidence="1 2" key="1">
    <citation type="journal article" date="2016" name="C (Basel)">
        <title>Selective Growth of and Electricity Production by Marine Exoelectrogenic Bacteria in Self-Aggregated Hydrogel of Microbially Reduced Graphene Oxide.</title>
        <authorList>
            <person name="Yoshida N."/>
            <person name="Goto Y."/>
            <person name="Miyata Y."/>
        </authorList>
    </citation>
    <scope>NUCLEOTIDE SEQUENCE [LARGE SCALE GENOMIC DNA]</scope>
    <source>
        <strain evidence="1 2">NIT-T3</strain>
    </source>
</reference>
<dbReference type="PANTHER" id="PTHR36456">
    <property type="entry name" value="UPF0232 PROTEIN SCO3875"/>
    <property type="match status" value="1"/>
</dbReference>
<keyword evidence="2" id="KW-1185">Reference proteome</keyword>
<reference evidence="1 2" key="2">
    <citation type="journal article" date="2021" name="Int. J. Syst. Evol. Microbiol.">
        <title>Isolation and Polyphasic Characterization of Desulfuromonas versatilis sp. Nov., an Electrogenic Bacteria Capable of Versatile Metabolism Isolated from a Graphene Oxide-Reducing Enrichment Culture.</title>
        <authorList>
            <person name="Xie L."/>
            <person name="Yoshida N."/>
            <person name="Ishii S."/>
            <person name="Meng L."/>
        </authorList>
    </citation>
    <scope>NUCLEOTIDE SEQUENCE [LARGE SCALE GENOMIC DNA]</scope>
    <source>
        <strain evidence="1 2">NIT-T3</strain>
    </source>
</reference>
<gene>
    <name evidence="1" type="ORF">DESUT3_10050</name>
</gene>
<evidence type="ECO:0000313" key="2">
    <source>
        <dbReference type="Proteomes" id="UP001319827"/>
    </source>
</evidence>
<sequence length="134" mass="15540">MREYRAWQVWDEVVGPQIAARARPLRIREGVLEVRVEQPVWMQQLQLLKPRILAKLNERLGAGTLKDIYLRRGRIQADELPESGPDPAAWKHTPLTEEEKAEIEATLASLADPEIKRQLRALMMRQAQLKKSRK</sequence>
<name>A0ABM8HN15_9BACT</name>
<organism evidence="1 2">
    <name type="scientific">Desulfuromonas versatilis</name>
    <dbReference type="NCBI Taxonomy" id="2802975"/>
    <lineage>
        <taxon>Bacteria</taxon>
        <taxon>Pseudomonadati</taxon>
        <taxon>Thermodesulfobacteriota</taxon>
        <taxon>Desulfuromonadia</taxon>
        <taxon>Desulfuromonadales</taxon>
        <taxon>Desulfuromonadaceae</taxon>
        <taxon>Desulfuromonas</taxon>
    </lineage>
</organism>
<accession>A0ABM8HN15</accession>
<evidence type="ECO:0008006" key="3">
    <source>
        <dbReference type="Google" id="ProtNLM"/>
    </source>
</evidence>